<dbReference type="FunFam" id="1.10.287.20:FF:000005">
    <property type="entry name" value="Cytochrome b-c1 complex subunit 6"/>
    <property type="match status" value="1"/>
</dbReference>
<evidence type="ECO:0000256" key="6">
    <source>
        <dbReference type="ARBA" id="ARBA00022982"/>
    </source>
</evidence>
<dbReference type="InterPro" id="IPR036811">
    <property type="entry name" value="Ubol_cytC_Rdtase_hinge_dom_sf"/>
</dbReference>
<dbReference type="Pfam" id="PF02320">
    <property type="entry name" value="UCR_hinge"/>
    <property type="match status" value="1"/>
</dbReference>
<dbReference type="Gene3D" id="1.10.287.20">
    <property type="entry name" value="Ubiquinol-cytochrome C reductase hinge domain"/>
    <property type="match status" value="1"/>
</dbReference>
<evidence type="ECO:0000256" key="5">
    <source>
        <dbReference type="ARBA" id="ARBA00022792"/>
    </source>
</evidence>
<dbReference type="AlphaFoldDB" id="D2DSU4"/>
<keyword evidence="3" id="KW-0813">Transport</keyword>
<dbReference type="InterPro" id="IPR003422">
    <property type="entry name" value="Cyt_b-c1_6"/>
</dbReference>
<dbReference type="GO" id="GO:0006122">
    <property type="term" value="P:mitochondrial electron transport, ubiquinol to cytochrome c"/>
    <property type="evidence" value="ECO:0007669"/>
    <property type="project" value="InterPro"/>
</dbReference>
<comment type="subcellular location">
    <subcellularLocation>
        <location evidence="1">Mitochondrion inner membrane</location>
        <topology evidence="1">Peripheral membrane protein</topology>
        <orientation evidence="1">Intermembrane side</orientation>
    </subcellularLocation>
</comment>
<evidence type="ECO:0000256" key="7">
    <source>
        <dbReference type="ARBA" id="ARBA00023128"/>
    </source>
</evidence>
<feature type="non-terminal residue" evidence="10">
    <location>
        <position position="1"/>
    </location>
</feature>
<keyword evidence="5" id="KW-0999">Mitochondrion inner membrane</keyword>
<dbReference type="GO" id="GO:0005743">
    <property type="term" value="C:mitochondrial inner membrane"/>
    <property type="evidence" value="ECO:0007669"/>
    <property type="project" value="UniProtKB-SubCell"/>
</dbReference>
<name>D2DSU4_SCYPA</name>
<keyword evidence="6" id="KW-0249">Electron transport</keyword>
<evidence type="ECO:0000256" key="2">
    <source>
        <dbReference type="ARBA" id="ARBA00006498"/>
    </source>
</evidence>
<dbReference type="InterPro" id="IPR023184">
    <property type="entry name" value="Ubol_cytC_Rdtase_hinge_dom"/>
</dbReference>
<keyword evidence="8" id="KW-0472">Membrane</keyword>
<organism evidence="10">
    <name type="scientific">Scylla paramamosain</name>
    <name type="common">Mud crab</name>
    <dbReference type="NCBI Taxonomy" id="85552"/>
    <lineage>
        <taxon>Eukaryota</taxon>
        <taxon>Metazoa</taxon>
        <taxon>Ecdysozoa</taxon>
        <taxon>Arthropoda</taxon>
        <taxon>Crustacea</taxon>
        <taxon>Multicrustacea</taxon>
        <taxon>Malacostraca</taxon>
        <taxon>Eumalacostraca</taxon>
        <taxon>Eucarida</taxon>
        <taxon>Decapoda</taxon>
        <taxon>Pleocyemata</taxon>
        <taxon>Brachyura</taxon>
        <taxon>Eubrachyura</taxon>
        <taxon>Portunoidea</taxon>
        <taxon>Portunidae</taxon>
        <taxon>Portuninae</taxon>
        <taxon>Scylla</taxon>
    </lineage>
</organism>
<evidence type="ECO:0000256" key="4">
    <source>
        <dbReference type="ARBA" id="ARBA00022660"/>
    </source>
</evidence>
<evidence type="ECO:0000313" key="10">
    <source>
        <dbReference type="EMBL" id="ACY66504.1"/>
    </source>
</evidence>
<accession>D2DSU4</accession>
<dbReference type="PANTHER" id="PTHR15336">
    <property type="entry name" value="UBIQUINOL-CYTOCHROME C REDUCTASE COMPLEX 7.8 KDA PROTEIN"/>
    <property type="match status" value="1"/>
</dbReference>
<dbReference type="PANTHER" id="PTHR15336:SF0">
    <property type="entry name" value="CYTOCHROME B-C1 COMPLEX SUBUNIT 6, MITOCHONDRIAL"/>
    <property type="match status" value="1"/>
</dbReference>
<evidence type="ECO:0000256" key="8">
    <source>
        <dbReference type="ARBA" id="ARBA00023136"/>
    </source>
</evidence>
<sequence>VHLGTAITAVMAIDDIKVHNDDPEEEEEEEDLVDPLDGLKESCGSSNHCAHLNEKLTACNDRVNSRSKTEETCSEELFDYLHRVDHCLTESLFKKLK</sequence>
<proteinExistence type="evidence at transcript level"/>
<dbReference type="EMBL" id="FJ774783">
    <property type="protein sequence ID" value="ACY66504.1"/>
    <property type="molecule type" value="mRNA"/>
</dbReference>
<evidence type="ECO:0000256" key="3">
    <source>
        <dbReference type="ARBA" id="ARBA00022448"/>
    </source>
</evidence>
<evidence type="ECO:0000259" key="9">
    <source>
        <dbReference type="Pfam" id="PF02320"/>
    </source>
</evidence>
<feature type="domain" description="Ubiquinol-cytochrome C reductase hinge" evidence="9">
    <location>
        <begin position="34"/>
        <end position="97"/>
    </location>
</feature>
<keyword evidence="4" id="KW-0679">Respiratory chain</keyword>
<protein>
    <submittedName>
        <fullName evidence="10">Mitochondrial ubiquinol-cytochrome c reductase complex 11 kDa protein</fullName>
    </submittedName>
</protein>
<comment type="similarity">
    <text evidence="2">Belongs to the UQCRH/QCR6 family.</text>
</comment>
<dbReference type="SUPFAM" id="SSF81531">
    <property type="entry name" value="Non-heme 11 kDa protein of cytochrome bc1 complex (Ubiquinol-cytochrome c reductase)"/>
    <property type="match status" value="1"/>
</dbReference>
<keyword evidence="7" id="KW-0496">Mitochondrion</keyword>
<reference evidence="10" key="1">
    <citation type="submission" date="2009-02" db="EMBL/GenBank/DDBJ databases">
        <title>Construction of SSH cDNA library from hemocytes of Scylla paramamosain LPS-challenged.</title>
        <authorList>
            <person name="Wang K.J."/>
            <person name="Chen F.Y."/>
            <person name="Bo J."/>
            <person name="Ren H.L."/>
        </authorList>
    </citation>
    <scope>NUCLEOTIDE SEQUENCE</scope>
</reference>
<evidence type="ECO:0000256" key="1">
    <source>
        <dbReference type="ARBA" id="ARBA00004137"/>
    </source>
</evidence>